<gene>
    <name evidence="1" type="ORF">EVAR_31951_1</name>
</gene>
<protein>
    <submittedName>
        <fullName evidence="1">Uncharacterized protein</fullName>
    </submittedName>
</protein>
<sequence length="90" mass="9643">MGPTCVGVTVTSCAKRIPLRDLLQDKSCAVNTFVCCPAASADFSPTLPMRTDAQVRKHFTSSSSQEGEKNASVAVVLQPPHMKFACDKEV</sequence>
<organism evidence="1 2">
    <name type="scientific">Eumeta variegata</name>
    <name type="common">Bagworm moth</name>
    <name type="synonym">Eumeta japonica</name>
    <dbReference type="NCBI Taxonomy" id="151549"/>
    <lineage>
        <taxon>Eukaryota</taxon>
        <taxon>Metazoa</taxon>
        <taxon>Ecdysozoa</taxon>
        <taxon>Arthropoda</taxon>
        <taxon>Hexapoda</taxon>
        <taxon>Insecta</taxon>
        <taxon>Pterygota</taxon>
        <taxon>Neoptera</taxon>
        <taxon>Endopterygota</taxon>
        <taxon>Lepidoptera</taxon>
        <taxon>Glossata</taxon>
        <taxon>Ditrysia</taxon>
        <taxon>Tineoidea</taxon>
        <taxon>Psychidae</taxon>
        <taxon>Oiketicinae</taxon>
        <taxon>Eumeta</taxon>
    </lineage>
</organism>
<comment type="caution">
    <text evidence="1">The sequence shown here is derived from an EMBL/GenBank/DDBJ whole genome shotgun (WGS) entry which is preliminary data.</text>
</comment>
<dbReference type="Proteomes" id="UP000299102">
    <property type="component" value="Unassembled WGS sequence"/>
</dbReference>
<reference evidence="1 2" key="1">
    <citation type="journal article" date="2019" name="Commun. Biol.">
        <title>The bagworm genome reveals a unique fibroin gene that provides high tensile strength.</title>
        <authorList>
            <person name="Kono N."/>
            <person name="Nakamura H."/>
            <person name="Ohtoshi R."/>
            <person name="Tomita M."/>
            <person name="Numata K."/>
            <person name="Arakawa K."/>
        </authorList>
    </citation>
    <scope>NUCLEOTIDE SEQUENCE [LARGE SCALE GENOMIC DNA]</scope>
</reference>
<accession>A0A4C1VUY5</accession>
<keyword evidence="2" id="KW-1185">Reference proteome</keyword>
<dbReference type="AlphaFoldDB" id="A0A4C1VUY5"/>
<name>A0A4C1VUY5_EUMVA</name>
<evidence type="ECO:0000313" key="2">
    <source>
        <dbReference type="Proteomes" id="UP000299102"/>
    </source>
</evidence>
<proteinExistence type="predicted"/>
<dbReference type="EMBL" id="BGZK01000403">
    <property type="protein sequence ID" value="GBP41635.1"/>
    <property type="molecule type" value="Genomic_DNA"/>
</dbReference>
<evidence type="ECO:0000313" key="1">
    <source>
        <dbReference type="EMBL" id="GBP41635.1"/>
    </source>
</evidence>